<evidence type="ECO:0000313" key="1">
    <source>
        <dbReference type="EMBL" id="KAG8069532.1"/>
    </source>
</evidence>
<sequence>MERHKLGNQKLGNHKFSTQGLLSTECINFQLWKEFQNNFPTKAINERWYYDWMLRWFYVIVGVDFGLAGPLKRSSHEHARLAEEFISLHISPLKSSWPLAFQGAKEGGLREIPSDSIGLRVMMTPKQVVRVTEKVVGAPTLGEKKLRRELVGSREWYNRVWSELGAEPS</sequence>
<reference evidence="1" key="1">
    <citation type="journal article" date="2021" name="bioRxiv">
        <title>Whole Genome Assembly and Annotation of Northern Wild Rice, Zizania palustris L., Supports a Whole Genome Duplication in the Zizania Genus.</title>
        <authorList>
            <person name="Haas M."/>
            <person name="Kono T."/>
            <person name="Macchietto M."/>
            <person name="Millas R."/>
            <person name="McGilp L."/>
            <person name="Shao M."/>
            <person name="Duquette J."/>
            <person name="Hirsch C.N."/>
            <person name="Kimball J."/>
        </authorList>
    </citation>
    <scope>NUCLEOTIDE SEQUENCE</scope>
    <source>
        <tissue evidence="1">Fresh leaf tissue</tissue>
    </source>
</reference>
<organism evidence="1 2">
    <name type="scientific">Zizania palustris</name>
    <name type="common">Northern wild rice</name>
    <dbReference type="NCBI Taxonomy" id="103762"/>
    <lineage>
        <taxon>Eukaryota</taxon>
        <taxon>Viridiplantae</taxon>
        <taxon>Streptophyta</taxon>
        <taxon>Embryophyta</taxon>
        <taxon>Tracheophyta</taxon>
        <taxon>Spermatophyta</taxon>
        <taxon>Magnoliopsida</taxon>
        <taxon>Liliopsida</taxon>
        <taxon>Poales</taxon>
        <taxon>Poaceae</taxon>
        <taxon>BOP clade</taxon>
        <taxon>Oryzoideae</taxon>
        <taxon>Oryzeae</taxon>
        <taxon>Zizaniinae</taxon>
        <taxon>Zizania</taxon>
    </lineage>
</organism>
<gene>
    <name evidence="1" type="ORF">GUJ93_ZPchr0006g44486</name>
</gene>
<protein>
    <submittedName>
        <fullName evidence="1">Uncharacterized protein</fullName>
    </submittedName>
</protein>
<keyword evidence="2" id="KW-1185">Reference proteome</keyword>
<dbReference type="EMBL" id="JAAALK010000283">
    <property type="protein sequence ID" value="KAG8069532.1"/>
    <property type="molecule type" value="Genomic_DNA"/>
</dbReference>
<evidence type="ECO:0000313" key="2">
    <source>
        <dbReference type="Proteomes" id="UP000729402"/>
    </source>
</evidence>
<dbReference type="Proteomes" id="UP000729402">
    <property type="component" value="Unassembled WGS sequence"/>
</dbReference>
<reference evidence="1" key="2">
    <citation type="submission" date="2021-02" db="EMBL/GenBank/DDBJ databases">
        <authorList>
            <person name="Kimball J.A."/>
            <person name="Haas M.W."/>
            <person name="Macchietto M."/>
            <person name="Kono T."/>
            <person name="Duquette J."/>
            <person name="Shao M."/>
        </authorList>
    </citation>
    <scope>NUCLEOTIDE SEQUENCE</scope>
    <source>
        <tissue evidence="1">Fresh leaf tissue</tissue>
    </source>
</reference>
<comment type="caution">
    <text evidence="1">The sequence shown here is derived from an EMBL/GenBank/DDBJ whole genome shotgun (WGS) entry which is preliminary data.</text>
</comment>
<dbReference type="AlphaFoldDB" id="A0A8J5SR40"/>
<proteinExistence type="predicted"/>
<accession>A0A8J5SR40</accession>
<name>A0A8J5SR40_ZIZPA</name>